<feature type="region of interest" description="Disordered" evidence="3">
    <location>
        <begin position="561"/>
        <end position="608"/>
    </location>
</feature>
<dbReference type="InterPro" id="IPR000873">
    <property type="entry name" value="AMP-dep_synth/lig_dom"/>
</dbReference>
<dbReference type="InterPro" id="IPR010071">
    <property type="entry name" value="AA_adenyl_dom"/>
</dbReference>
<accession>A0A841CQG1</accession>
<dbReference type="Gene3D" id="3.30.300.30">
    <property type="match status" value="1"/>
</dbReference>
<dbReference type="SUPFAM" id="SSF56801">
    <property type="entry name" value="Acetyl-CoA synthetase-like"/>
    <property type="match status" value="1"/>
</dbReference>
<keyword evidence="1" id="KW-0596">Phosphopantetheine</keyword>
<dbReference type="GO" id="GO:0043041">
    <property type="term" value="P:amino acid activation for nonribosomal peptide biosynthetic process"/>
    <property type="evidence" value="ECO:0007669"/>
    <property type="project" value="TreeGrafter"/>
</dbReference>
<dbReference type="Proteomes" id="UP000547510">
    <property type="component" value="Unassembled WGS sequence"/>
</dbReference>
<dbReference type="Pfam" id="PF13193">
    <property type="entry name" value="AMP-binding_C"/>
    <property type="match status" value="1"/>
</dbReference>
<dbReference type="Gene3D" id="3.40.50.980">
    <property type="match status" value="2"/>
</dbReference>
<dbReference type="InterPro" id="IPR025110">
    <property type="entry name" value="AMP-bd_C"/>
</dbReference>
<dbReference type="PROSITE" id="PS00455">
    <property type="entry name" value="AMP_BINDING"/>
    <property type="match status" value="1"/>
</dbReference>
<dbReference type="EMBL" id="JACHJN010000007">
    <property type="protein sequence ID" value="MBB5958235.1"/>
    <property type="molecule type" value="Genomic_DNA"/>
</dbReference>
<dbReference type="InterPro" id="IPR036736">
    <property type="entry name" value="ACP-like_sf"/>
</dbReference>
<dbReference type="Gene3D" id="1.10.1200.10">
    <property type="entry name" value="ACP-like"/>
    <property type="match status" value="1"/>
</dbReference>
<evidence type="ECO:0000313" key="6">
    <source>
        <dbReference type="Proteomes" id="UP000547510"/>
    </source>
</evidence>
<dbReference type="Pfam" id="PF00501">
    <property type="entry name" value="AMP-binding"/>
    <property type="match status" value="1"/>
</dbReference>
<dbReference type="InterPro" id="IPR009081">
    <property type="entry name" value="PP-bd_ACP"/>
</dbReference>
<dbReference type="CDD" id="cd05930">
    <property type="entry name" value="A_NRPS"/>
    <property type="match status" value="1"/>
</dbReference>
<feature type="domain" description="Carrier" evidence="4">
    <location>
        <begin position="489"/>
        <end position="564"/>
    </location>
</feature>
<dbReference type="GO" id="GO:0031177">
    <property type="term" value="F:phosphopantetheine binding"/>
    <property type="evidence" value="ECO:0007669"/>
    <property type="project" value="InterPro"/>
</dbReference>
<feature type="compositionally biased region" description="Basic and acidic residues" evidence="3">
    <location>
        <begin position="599"/>
        <end position="608"/>
    </location>
</feature>
<dbReference type="InterPro" id="IPR045851">
    <property type="entry name" value="AMP-bd_C_sf"/>
</dbReference>
<dbReference type="InterPro" id="IPR020806">
    <property type="entry name" value="PKS_PP-bd"/>
</dbReference>
<comment type="caution">
    <text evidence="5">The sequence shown here is derived from an EMBL/GenBank/DDBJ whole genome shotgun (WGS) entry which is preliminary data.</text>
</comment>
<organism evidence="5 6">
    <name type="scientific">Saccharothrix tamanrassetensis</name>
    <dbReference type="NCBI Taxonomy" id="1051531"/>
    <lineage>
        <taxon>Bacteria</taxon>
        <taxon>Bacillati</taxon>
        <taxon>Actinomycetota</taxon>
        <taxon>Actinomycetes</taxon>
        <taxon>Pseudonocardiales</taxon>
        <taxon>Pseudonocardiaceae</taxon>
        <taxon>Saccharothrix</taxon>
    </lineage>
</organism>
<dbReference type="NCBIfam" id="TIGR01733">
    <property type="entry name" value="AA-adenyl-dom"/>
    <property type="match status" value="1"/>
</dbReference>
<dbReference type="Gene3D" id="2.30.38.10">
    <property type="entry name" value="Luciferase, Domain 3"/>
    <property type="match status" value="1"/>
</dbReference>
<reference evidence="5 6" key="1">
    <citation type="submission" date="2020-08" db="EMBL/GenBank/DDBJ databases">
        <title>Genomic Encyclopedia of Type Strains, Phase III (KMG-III): the genomes of soil and plant-associated and newly described type strains.</title>
        <authorList>
            <person name="Whitman W."/>
        </authorList>
    </citation>
    <scope>NUCLEOTIDE SEQUENCE [LARGE SCALE GENOMIC DNA]</scope>
    <source>
        <strain evidence="5 6">CECT 8640</strain>
    </source>
</reference>
<proteinExistence type="predicted"/>
<dbReference type="GO" id="GO:0044550">
    <property type="term" value="P:secondary metabolite biosynthetic process"/>
    <property type="evidence" value="ECO:0007669"/>
    <property type="project" value="TreeGrafter"/>
</dbReference>
<evidence type="ECO:0000313" key="5">
    <source>
        <dbReference type="EMBL" id="MBB5958235.1"/>
    </source>
</evidence>
<dbReference type="Pfam" id="PF00550">
    <property type="entry name" value="PP-binding"/>
    <property type="match status" value="1"/>
</dbReference>
<dbReference type="RefSeq" id="WP_184693997.1">
    <property type="nucleotide sequence ID" value="NZ_JACHJN010000007.1"/>
</dbReference>
<gene>
    <name evidence="5" type="ORF">FHS29_004843</name>
</gene>
<keyword evidence="6" id="KW-1185">Reference proteome</keyword>
<dbReference type="InterPro" id="IPR020845">
    <property type="entry name" value="AMP-binding_CS"/>
</dbReference>
<protein>
    <submittedName>
        <fullName evidence="5">Amino acid adenylation domain-containing protein</fullName>
    </submittedName>
</protein>
<name>A0A841CQG1_9PSEU</name>
<sequence length="608" mass="65074">MTATPVHVLVAERAAAAPEAPAAADDARSLTYRELDLAAGRLAARLRAEGVRAGSTVGLVLARGVDLVVAQLAVLRAGATIVPLDPVNPPARLARMLDQAAPTVVITGPDQLGRLPGKALTLDWRRLSAPGGEVVAPEPVHPDQLAYVTYTSGSTGTPKGVMITHRSLAHAVDWSRRLLALTPADRVGMTASPGFDVSVLDSFAALASGAGLHAPDGELLSSPADLRRWLLAERITVCFLPTPVGETALGMPWPPDCALRLLHIGGAALHRHPDRGLPFDVLNLYGLTEVGVWSTCARLEPGRDGVPPIGRPVDGAEVLVLDDRLRPARVGEVYLGGVGTARGYLGNPGLTADRFVPHPWAAGERLYRTGDRARLRPDGELDFIGRTDHQVQGSGGVRIELGEIEAALVAHPEVGQAIVTMVDGRLVAYVTGGPDADALRAHLAARLPRYMLPDDYAVLDRFPLTATGKIDRNALPALARRATSAPYEPPGTELQRQLVGIWQSVLGLDRVGIHDSFFDIGGNSMSLVQVYGHLTRIASRDVSLVELYEFPTIAAFSRHLENGHDRPVRTHDGRPVDGPEPPAEPVRRDRARLARQRRDRIEESGARD</sequence>
<dbReference type="PROSITE" id="PS50075">
    <property type="entry name" value="CARRIER"/>
    <property type="match status" value="1"/>
</dbReference>
<dbReference type="AlphaFoldDB" id="A0A841CQG1"/>
<evidence type="ECO:0000256" key="1">
    <source>
        <dbReference type="ARBA" id="ARBA00022450"/>
    </source>
</evidence>
<evidence type="ECO:0000256" key="2">
    <source>
        <dbReference type="ARBA" id="ARBA00022553"/>
    </source>
</evidence>
<dbReference type="GO" id="GO:0005737">
    <property type="term" value="C:cytoplasm"/>
    <property type="evidence" value="ECO:0007669"/>
    <property type="project" value="TreeGrafter"/>
</dbReference>
<feature type="compositionally biased region" description="Basic and acidic residues" evidence="3">
    <location>
        <begin position="561"/>
        <end position="577"/>
    </location>
</feature>
<evidence type="ECO:0000259" key="4">
    <source>
        <dbReference type="PROSITE" id="PS50075"/>
    </source>
</evidence>
<evidence type="ECO:0000256" key="3">
    <source>
        <dbReference type="SAM" id="MobiDB-lite"/>
    </source>
</evidence>
<dbReference type="SMART" id="SM00823">
    <property type="entry name" value="PKS_PP"/>
    <property type="match status" value="1"/>
</dbReference>
<dbReference type="PANTHER" id="PTHR45527:SF1">
    <property type="entry name" value="FATTY ACID SYNTHASE"/>
    <property type="match status" value="1"/>
</dbReference>
<keyword evidence="2" id="KW-0597">Phosphoprotein</keyword>
<dbReference type="PANTHER" id="PTHR45527">
    <property type="entry name" value="NONRIBOSOMAL PEPTIDE SYNTHETASE"/>
    <property type="match status" value="1"/>
</dbReference>
<dbReference type="SUPFAM" id="SSF47336">
    <property type="entry name" value="ACP-like"/>
    <property type="match status" value="1"/>
</dbReference>